<dbReference type="RefSeq" id="WP_247976559.1">
    <property type="nucleotide sequence ID" value="NZ_CP095848.1"/>
</dbReference>
<feature type="chain" id="PRO_5045661060" evidence="1">
    <location>
        <begin position="29"/>
        <end position="219"/>
    </location>
</feature>
<protein>
    <submittedName>
        <fullName evidence="2">Uncharacterized protein</fullName>
    </submittedName>
</protein>
<reference evidence="2 3" key="1">
    <citation type="submission" date="2022-04" db="EMBL/GenBank/DDBJ databases">
        <title>Hymenobacter sp. isolated from the air.</title>
        <authorList>
            <person name="Won M."/>
            <person name="Lee C.-M."/>
            <person name="Woen H.-Y."/>
            <person name="Kwon S.-W."/>
        </authorList>
    </citation>
    <scope>NUCLEOTIDE SEQUENCE [LARGE SCALE GENOMIC DNA]</scope>
    <source>
        <strain evidence="3">5516 S-25</strain>
    </source>
</reference>
<keyword evidence="3" id="KW-1185">Reference proteome</keyword>
<sequence>MRNLHSTWCVTLALGCTIVLLSPRTALCQQQGQVKEQHIPPQMQQDQTYERQMQQLQQMQHKHMHERQIEQHTQKEQLQEQLLYLKKVHAAYGLFEDLPIPKSPKGVKDGTIVVSSPYPKGFIAGTLPGTIPQPIGKVPSSESLISGLSNDEMLEKIVDYIVSHSEGDKNRSKIRASYLKKEKSRLENEYGASIYVNNDRRKQIIKIYRAQMISDYKIM</sequence>
<feature type="signal peptide" evidence="1">
    <location>
        <begin position="1"/>
        <end position="28"/>
    </location>
</feature>
<accession>A0ABY4JF78</accession>
<evidence type="ECO:0000313" key="3">
    <source>
        <dbReference type="Proteomes" id="UP000829647"/>
    </source>
</evidence>
<evidence type="ECO:0000313" key="2">
    <source>
        <dbReference type="EMBL" id="UPL50547.1"/>
    </source>
</evidence>
<dbReference type="PROSITE" id="PS51257">
    <property type="entry name" value="PROKAR_LIPOPROTEIN"/>
    <property type="match status" value="1"/>
</dbReference>
<dbReference type="EMBL" id="CP095848">
    <property type="protein sequence ID" value="UPL50547.1"/>
    <property type="molecule type" value="Genomic_DNA"/>
</dbReference>
<keyword evidence="1" id="KW-0732">Signal</keyword>
<dbReference type="Proteomes" id="UP000829647">
    <property type="component" value="Chromosome"/>
</dbReference>
<gene>
    <name evidence="2" type="ORF">MWH26_06470</name>
</gene>
<evidence type="ECO:0000256" key="1">
    <source>
        <dbReference type="SAM" id="SignalP"/>
    </source>
</evidence>
<proteinExistence type="predicted"/>
<organism evidence="2 3">
    <name type="scientific">Hymenobacter sublimis</name>
    <dbReference type="NCBI Taxonomy" id="2933777"/>
    <lineage>
        <taxon>Bacteria</taxon>
        <taxon>Pseudomonadati</taxon>
        <taxon>Bacteroidota</taxon>
        <taxon>Cytophagia</taxon>
        <taxon>Cytophagales</taxon>
        <taxon>Hymenobacteraceae</taxon>
        <taxon>Hymenobacter</taxon>
    </lineage>
</organism>
<name>A0ABY4JF78_9BACT</name>